<evidence type="ECO:0000256" key="9">
    <source>
        <dbReference type="ARBA" id="ARBA00023012"/>
    </source>
</evidence>
<comment type="subcellular location">
    <subcellularLocation>
        <location evidence="2">Membrane</location>
        <topology evidence="2">Multi-pass membrane protein</topology>
    </subcellularLocation>
</comment>
<dbReference type="CDD" id="cd00082">
    <property type="entry name" value="HisKA"/>
    <property type="match status" value="1"/>
</dbReference>
<dbReference type="InterPro" id="IPR005467">
    <property type="entry name" value="His_kinase_dom"/>
</dbReference>
<comment type="caution">
    <text evidence="14">The sequence shown here is derived from an EMBL/GenBank/DDBJ whole genome shotgun (WGS) entry which is preliminary data.</text>
</comment>
<dbReference type="Gene3D" id="3.30.565.10">
    <property type="entry name" value="Histidine kinase-like ATPase, C-terminal domain"/>
    <property type="match status" value="1"/>
</dbReference>
<evidence type="ECO:0000256" key="8">
    <source>
        <dbReference type="ARBA" id="ARBA00022989"/>
    </source>
</evidence>
<dbReference type="PRINTS" id="PR00344">
    <property type="entry name" value="BCTRLSENSOR"/>
</dbReference>
<dbReference type="Pfam" id="PF00512">
    <property type="entry name" value="HisKA"/>
    <property type="match status" value="1"/>
</dbReference>
<evidence type="ECO:0000313" key="15">
    <source>
        <dbReference type="Proteomes" id="UP001604043"/>
    </source>
</evidence>
<dbReference type="SUPFAM" id="SSF55874">
    <property type="entry name" value="ATPase domain of HSP90 chaperone/DNA topoisomerase II/histidine kinase"/>
    <property type="match status" value="1"/>
</dbReference>
<organism evidence="14 15">
    <name type="scientific">Xanthobacter aminoxidans</name>
    <dbReference type="NCBI Taxonomy" id="186280"/>
    <lineage>
        <taxon>Bacteria</taxon>
        <taxon>Pseudomonadati</taxon>
        <taxon>Pseudomonadota</taxon>
        <taxon>Alphaproteobacteria</taxon>
        <taxon>Hyphomicrobiales</taxon>
        <taxon>Xanthobacteraceae</taxon>
        <taxon>Xanthobacter</taxon>
    </lineage>
</organism>
<evidence type="ECO:0000259" key="13">
    <source>
        <dbReference type="PROSITE" id="PS50885"/>
    </source>
</evidence>
<protein>
    <recommendedName>
        <fullName evidence="3">histidine kinase</fullName>
        <ecNumber evidence="3">2.7.13.3</ecNumber>
    </recommendedName>
</protein>
<dbReference type="CDD" id="cd00075">
    <property type="entry name" value="HATPase"/>
    <property type="match status" value="1"/>
</dbReference>
<evidence type="ECO:0000313" key="14">
    <source>
        <dbReference type="EMBL" id="MFG1252525.1"/>
    </source>
</evidence>
<keyword evidence="6 11" id="KW-0812">Transmembrane</keyword>
<dbReference type="PANTHER" id="PTHR45436">
    <property type="entry name" value="SENSOR HISTIDINE KINASE YKOH"/>
    <property type="match status" value="1"/>
</dbReference>
<evidence type="ECO:0000256" key="6">
    <source>
        <dbReference type="ARBA" id="ARBA00022692"/>
    </source>
</evidence>
<dbReference type="Proteomes" id="UP001604043">
    <property type="component" value="Unassembled WGS sequence"/>
</dbReference>
<reference evidence="14 15" key="1">
    <citation type="submission" date="2024-02" db="EMBL/GenBank/DDBJ databases">
        <title>Expansion and revision of Xanthobacter and proposal of Roseixanthobacter gen. nov.</title>
        <authorList>
            <person name="Soltysiak M.P.M."/>
            <person name="Jalihal A."/>
            <person name="Ory A."/>
            <person name="Chrisophersen C."/>
            <person name="Lee A.D."/>
            <person name="Boulton J."/>
            <person name="Springer M."/>
        </authorList>
    </citation>
    <scope>NUCLEOTIDE SEQUENCE [LARGE SCALE GENOMIC DNA]</scope>
    <source>
        <strain evidence="14 15">CB5</strain>
    </source>
</reference>
<feature type="transmembrane region" description="Helical" evidence="11">
    <location>
        <begin position="165"/>
        <end position="187"/>
    </location>
</feature>
<dbReference type="InterPro" id="IPR036890">
    <property type="entry name" value="HATPase_C_sf"/>
</dbReference>
<dbReference type="PROSITE" id="PS50109">
    <property type="entry name" value="HIS_KIN"/>
    <property type="match status" value="1"/>
</dbReference>
<evidence type="ECO:0000256" key="7">
    <source>
        <dbReference type="ARBA" id="ARBA00022777"/>
    </source>
</evidence>
<evidence type="ECO:0000256" key="1">
    <source>
        <dbReference type="ARBA" id="ARBA00000085"/>
    </source>
</evidence>
<dbReference type="SMART" id="SM00387">
    <property type="entry name" value="HATPase_c"/>
    <property type="match status" value="1"/>
</dbReference>
<dbReference type="InterPro" id="IPR003594">
    <property type="entry name" value="HATPase_dom"/>
</dbReference>
<dbReference type="RefSeq" id="WP_394008011.1">
    <property type="nucleotide sequence ID" value="NZ_JBAFUR010000002.1"/>
</dbReference>
<dbReference type="SMART" id="SM00388">
    <property type="entry name" value="HisKA"/>
    <property type="match status" value="1"/>
</dbReference>
<feature type="transmembrane region" description="Helical" evidence="11">
    <location>
        <begin position="12"/>
        <end position="32"/>
    </location>
</feature>
<evidence type="ECO:0000256" key="10">
    <source>
        <dbReference type="ARBA" id="ARBA00023136"/>
    </source>
</evidence>
<feature type="domain" description="Histidine kinase" evidence="12">
    <location>
        <begin position="244"/>
        <end position="445"/>
    </location>
</feature>
<dbReference type="InterPro" id="IPR004358">
    <property type="entry name" value="Sig_transdc_His_kin-like_C"/>
</dbReference>
<gene>
    <name evidence="14" type="ORF">V5F30_09950</name>
</gene>
<keyword evidence="4" id="KW-0597">Phosphoprotein</keyword>
<dbReference type="InterPro" id="IPR050428">
    <property type="entry name" value="TCS_sensor_his_kinase"/>
</dbReference>
<dbReference type="PROSITE" id="PS50885">
    <property type="entry name" value="HAMP"/>
    <property type="match status" value="1"/>
</dbReference>
<accession>A0ABW6ZHV1</accession>
<keyword evidence="9" id="KW-0902">Two-component regulatory system</keyword>
<dbReference type="Pfam" id="PF02518">
    <property type="entry name" value="HATPase_c"/>
    <property type="match status" value="1"/>
</dbReference>
<dbReference type="InterPro" id="IPR003660">
    <property type="entry name" value="HAMP_dom"/>
</dbReference>
<comment type="catalytic activity">
    <reaction evidence="1">
        <text>ATP + protein L-histidine = ADP + protein N-phospho-L-histidine.</text>
        <dbReference type="EC" id="2.7.13.3"/>
    </reaction>
</comment>
<evidence type="ECO:0000256" key="3">
    <source>
        <dbReference type="ARBA" id="ARBA00012438"/>
    </source>
</evidence>
<evidence type="ECO:0000256" key="4">
    <source>
        <dbReference type="ARBA" id="ARBA00022553"/>
    </source>
</evidence>
<keyword evidence="7 14" id="KW-0418">Kinase</keyword>
<name>A0ABW6ZHV1_9HYPH</name>
<dbReference type="PANTHER" id="PTHR45436:SF15">
    <property type="entry name" value="SENSOR HISTIDINE KINASE CUSS"/>
    <property type="match status" value="1"/>
</dbReference>
<evidence type="ECO:0000256" key="11">
    <source>
        <dbReference type="SAM" id="Phobius"/>
    </source>
</evidence>
<keyword evidence="10 11" id="KW-0472">Membrane</keyword>
<proteinExistence type="predicted"/>
<dbReference type="EC" id="2.7.13.3" evidence="3"/>
<feature type="domain" description="HAMP" evidence="13">
    <location>
        <begin position="184"/>
        <end position="236"/>
    </location>
</feature>
<evidence type="ECO:0000256" key="5">
    <source>
        <dbReference type="ARBA" id="ARBA00022679"/>
    </source>
</evidence>
<dbReference type="EMBL" id="JBAFUR010000002">
    <property type="protein sequence ID" value="MFG1252525.1"/>
    <property type="molecule type" value="Genomic_DNA"/>
</dbReference>
<dbReference type="InterPro" id="IPR036097">
    <property type="entry name" value="HisK_dim/P_sf"/>
</dbReference>
<dbReference type="GO" id="GO:0016301">
    <property type="term" value="F:kinase activity"/>
    <property type="evidence" value="ECO:0007669"/>
    <property type="project" value="UniProtKB-KW"/>
</dbReference>
<dbReference type="Gene3D" id="1.10.287.130">
    <property type="match status" value="1"/>
</dbReference>
<evidence type="ECO:0000256" key="2">
    <source>
        <dbReference type="ARBA" id="ARBA00004141"/>
    </source>
</evidence>
<keyword evidence="5" id="KW-0808">Transferase</keyword>
<keyword evidence="8 11" id="KW-1133">Transmembrane helix</keyword>
<evidence type="ECO:0000259" key="12">
    <source>
        <dbReference type="PROSITE" id="PS50109"/>
    </source>
</evidence>
<dbReference type="SUPFAM" id="SSF47384">
    <property type="entry name" value="Homodimeric domain of signal transducing histidine kinase"/>
    <property type="match status" value="1"/>
</dbReference>
<sequence length="450" mass="49698">MKILPRDVFGRLVLGLVGVSLVAVAVGAFYLYTRFHNTHSLFFEGTLQAFIGDIADDIHVVDGKLTANVDATTRKRIADESGRYVVLDEKGDIVAASPGVTERFTSFRTVRPLYFWIPRQAEEGEYYGLSARIPDVPVPVYVQLMFPKGHIIFESVLHEFMKDIAWIWLPFLLAILAVNVIVVRIALSPLSQTVEEARAIQPGGPATLTEKGLPDDLLALVRTVNAAFERLREAHRLQEEFVADMAHELRTPLAVMKAELATMKDPHARILEHDLGAMERLVEQLLDRARVCRFNLEPGKIVDLREVAREASAFLAPRIVGRGRMIEVIAPDVPVLVAGGRDDVFRAVRNLVENALEHTPEKGLISVEITGEPAIVVRDQGPGFPAQVLDREARRSGRVRSERREGVGLGLSIVERTMMAHGGDLTLSNDPGPGGRAIMRFPDAGWLPAA</sequence>
<keyword evidence="15" id="KW-1185">Reference proteome</keyword>
<dbReference type="InterPro" id="IPR003661">
    <property type="entry name" value="HisK_dim/P_dom"/>
</dbReference>